<dbReference type="EMBL" id="CP042914">
    <property type="protein sequence ID" value="QEG42071.1"/>
    <property type="molecule type" value="Genomic_DNA"/>
</dbReference>
<sequence length="155" mass="17074">MSSSDNNKVTRYCPECKSRISAAQSIFEQPQICPKCKTRVYFIDYLEIRPQLSPELSEFVKHGSPLTRPIVQVIVVAAAIVLVLGFLAAVISGVPLGLFILASLMMALGLAGVAFWLDYASKTRELIAAYEALARRAENLHGRQTSLVQHVHGFQ</sequence>
<accession>A0A5B9R6B6</accession>
<dbReference type="AlphaFoldDB" id="A0A5B9R6B6"/>
<dbReference type="RefSeq" id="WP_238388915.1">
    <property type="nucleotide sequence ID" value="NZ_CP042914.1"/>
</dbReference>
<evidence type="ECO:0000313" key="2">
    <source>
        <dbReference type="EMBL" id="QEG42071.1"/>
    </source>
</evidence>
<evidence type="ECO:0000313" key="3">
    <source>
        <dbReference type="Proteomes" id="UP000325286"/>
    </source>
</evidence>
<feature type="transmembrane region" description="Helical" evidence="1">
    <location>
        <begin position="70"/>
        <end position="91"/>
    </location>
</feature>
<keyword evidence="3" id="KW-1185">Reference proteome</keyword>
<protein>
    <submittedName>
        <fullName evidence="2">Uncharacterized protein</fullName>
    </submittedName>
</protein>
<feature type="transmembrane region" description="Helical" evidence="1">
    <location>
        <begin position="97"/>
        <end position="117"/>
    </location>
</feature>
<dbReference type="Proteomes" id="UP000325286">
    <property type="component" value="Chromosome"/>
</dbReference>
<keyword evidence="1" id="KW-1133">Transmembrane helix</keyword>
<keyword evidence="1" id="KW-0812">Transmembrane</keyword>
<evidence type="ECO:0000256" key="1">
    <source>
        <dbReference type="SAM" id="Phobius"/>
    </source>
</evidence>
<proteinExistence type="predicted"/>
<dbReference type="KEGG" id="rul:UC8_41010"/>
<name>A0A5B9R6B6_9BACT</name>
<organism evidence="2 3">
    <name type="scientific">Roseimaritima ulvae</name>
    <dbReference type="NCBI Taxonomy" id="980254"/>
    <lineage>
        <taxon>Bacteria</taxon>
        <taxon>Pseudomonadati</taxon>
        <taxon>Planctomycetota</taxon>
        <taxon>Planctomycetia</taxon>
        <taxon>Pirellulales</taxon>
        <taxon>Pirellulaceae</taxon>
        <taxon>Roseimaritima</taxon>
    </lineage>
</organism>
<reference evidence="2 3" key="1">
    <citation type="submission" date="2019-08" db="EMBL/GenBank/DDBJ databases">
        <title>Deep-cultivation of Planctomycetes and their phenomic and genomic characterization uncovers novel biology.</title>
        <authorList>
            <person name="Wiegand S."/>
            <person name="Jogler M."/>
            <person name="Boedeker C."/>
            <person name="Pinto D."/>
            <person name="Vollmers J."/>
            <person name="Rivas-Marin E."/>
            <person name="Kohn T."/>
            <person name="Peeters S.H."/>
            <person name="Heuer A."/>
            <person name="Rast P."/>
            <person name="Oberbeckmann S."/>
            <person name="Bunk B."/>
            <person name="Jeske O."/>
            <person name="Meyerdierks A."/>
            <person name="Storesund J.E."/>
            <person name="Kallscheuer N."/>
            <person name="Luecker S."/>
            <person name="Lage O.M."/>
            <person name="Pohl T."/>
            <person name="Merkel B.J."/>
            <person name="Hornburger P."/>
            <person name="Mueller R.-W."/>
            <person name="Bruemmer F."/>
            <person name="Labrenz M."/>
            <person name="Spormann A.M."/>
            <person name="Op den Camp H."/>
            <person name="Overmann J."/>
            <person name="Amann R."/>
            <person name="Jetten M.S.M."/>
            <person name="Mascher T."/>
            <person name="Medema M.H."/>
            <person name="Devos D.P."/>
            <person name="Kaster A.-K."/>
            <person name="Ovreas L."/>
            <person name="Rohde M."/>
            <person name="Galperin M.Y."/>
            <person name="Jogler C."/>
        </authorList>
    </citation>
    <scope>NUCLEOTIDE SEQUENCE [LARGE SCALE GENOMIC DNA]</scope>
    <source>
        <strain evidence="2 3">UC8</strain>
    </source>
</reference>
<gene>
    <name evidence="2" type="ORF">UC8_41010</name>
</gene>
<keyword evidence="1" id="KW-0472">Membrane</keyword>